<dbReference type="RefSeq" id="WP_013156729.1">
    <property type="nucleotide sequence ID" value="NC_014212.1"/>
</dbReference>
<dbReference type="OrthoDB" id="68125at2"/>
<dbReference type="InterPro" id="IPR034660">
    <property type="entry name" value="DinB/YfiT-like"/>
</dbReference>
<name>D7BGW8_ALLS1</name>
<evidence type="ECO:0000259" key="1">
    <source>
        <dbReference type="Pfam" id="PF12867"/>
    </source>
</evidence>
<proteinExistence type="predicted"/>
<sequence>MQQYPEPEKLAHPGLTQGLLKTLEMAMEGDEKYGWYNGLLFTVRNLTAEQAGKSLGPGRSTIAAHADHVRLCLAYACHTLRGEPFPVDWGKSWEIRSVGEAEWEEIKAGLEQEYRALHRLMVEKPFWRESDLSTAINNIAHTAYHAGAVRQILKG</sequence>
<feature type="domain" description="DinB-like" evidence="1">
    <location>
        <begin position="40"/>
        <end position="145"/>
    </location>
</feature>
<accession>D7BGW8</accession>
<dbReference type="Proteomes" id="UP000001916">
    <property type="component" value="Chromosome"/>
</dbReference>
<gene>
    <name evidence="2" type="ordered locus">Mesil_0177</name>
</gene>
<dbReference type="HOGENOM" id="CLU_133695_0_0_0"/>
<reference evidence="2 3" key="1">
    <citation type="journal article" date="2010" name="Stand. Genomic Sci.">
        <title>Complete genome sequence of Meiothermus silvanus type strain (VI-R2).</title>
        <authorList>
            <person name="Sikorski J."/>
            <person name="Tindall B.J."/>
            <person name="Lowry S."/>
            <person name="Lucas S."/>
            <person name="Nolan M."/>
            <person name="Copeland A."/>
            <person name="Glavina Del Rio T."/>
            <person name="Tice H."/>
            <person name="Cheng J.F."/>
            <person name="Han C."/>
            <person name="Pitluck S."/>
            <person name="Liolios K."/>
            <person name="Ivanova N."/>
            <person name="Mavromatis K."/>
            <person name="Mikhailova N."/>
            <person name="Pati A."/>
            <person name="Goodwin L."/>
            <person name="Chen A."/>
            <person name="Palaniappan K."/>
            <person name="Land M."/>
            <person name="Hauser L."/>
            <person name="Chang Y.J."/>
            <person name="Jeffries C.D."/>
            <person name="Rohde M."/>
            <person name="Goker M."/>
            <person name="Woyke T."/>
            <person name="Bristow J."/>
            <person name="Eisen J.A."/>
            <person name="Markowitz V."/>
            <person name="Hugenholtz P."/>
            <person name="Kyrpides N.C."/>
            <person name="Klenk H.P."/>
            <person name="Lapidus A."/>
        </authorList>
    </citation>
    <scope>NUCLEOTIDE SEQUENCE [LARGE SCALE GENOMIC DNA]</scope>
    <source>
        <strain evidence="3">ATCC 700542 / DSM 9946 / VI-R2</strain>
    </source>
</reference>
<dbReference type="SUPFAM" id="SSF109854">
    <property type="entry name" value="DinB/YfiT-like putative metalloenzymes"/>
    <property type="match status" value="1"/>
</dbReference>
<organism evidence="2 3">
    <name type="scientific">Allomeiothermus silvanus (strain ATCC 700542 / DSM 9946 / NBRC 106475 / NCIMB 13440 / VI-R2)</name>
    <name type="common">Thermus silvanus</name>
    <dbReference type="NCBI Taxonomy" id="526227"/>
    <lineage>
        <taxon>Bacteria</taxon>
        <taxon>Thermotogati</taxon>
        <taxon>Deinococcota</taxon>
        <taxon>Deinococci</taxon>
        <taxon>Thermales</taxon>
        <taxon>Thermaceae</taxon>
        <taxon>Allomeiothermus</taxon>
    </lineage>
</organism>
<dbReference type="STRING" id="526227.Mesil_0177"/>
<protein>
    <recommendedName>
        <fullName evidence="1">DinB-like domain-containing protein</fullName>
    </recommendedName>
</protein>
<dbReference type="EMBL" id="CP002042">
    <property type="protein sequence ID" value="ADH62122.1"/>
    <property type="molecule type" value="Genomic_DNA"/>
</dbReference>
<evidence type="ECO:0000313" key="3">
    <source>
        <dbReference type="Proteomes" id="UP000001916"/>
    </source>
</evidence>
<dbReference type="AlphaFoldDB" id="D7BGW8"/>
<evidence type="ECO:0000313" key="2">
    <source>
        <dbReference type="EMBL" id="ADH62122.1"/>
    </source>
</evidence>
<keyword evidence="3" id="KW-1185">Reference proteome</keyword>
<dbReference type="Pfam" id="PF12867">
    <property type="entry name" value="DinB_2"/>
    <property type="match status" value="1"/>
</dbReference>
<dbReference type="InterPro" id="IPR024775">
    <property type="entry name" value="DinB-like"/>
</dbReference>
<dbReference type="KEGG" id="msv:Mesil_0177"/>